<dbReference type="RefSeq" id="WP_136336807.1">
    <property type="nucleotide sequence ID" value="NZ_QXMP01000011.1"/>
</dbReference>
<evidence type="ECO:0000313" key="2">
    <source>
        <dbReference type="EMBL" id="THD66737.1"/>
    </source>
</evidence>
<comment type="caution">
    <text evidence="2">The sequence shown here is derived from an EMBL/GenBank/DDBJ whole genome shotgun (WGS) entry which is preliminary data.</text>
</comment>
<keyword evidence="1" id="KW-0732">Signal</keyword>
<accession>A0A4S3M119</accession>
<feature type="signal peptide" evidence="1">
    <location>
        <begin position="1"/>
        <end position="22"/>
    </location>
</feature>
<name>A0A4S3M119_9FLAO</name>
<protein>
    <recommendedName>
        <fullName evidence="4">DUF4412 domain-containing protein</fullName>
    </recommendedName>
</protein>
<evidence type="ECO:0000256" key="1">
    <source>
        <dbReference type="SAM" id="SignalP"/>
    </source>
</evidence>
<dbReference type="EMBL" id="SSMC01000003">
    <property type="protein sequence ID" value="THD66737.1"/>
    <property type="molecule type" value="Genomic_DNA"/>
</dbReference>
<sequence length="281" mass="31578">MKALKMLFAAVFMFAMMPDVHAQILKKLKKKIEKGVEQTVIDKTNEKVQHGVEQQMDKMLEGMADGQLPTGATGEMADMSAVADSYSFQYVYALEMTDESSGESTVLDMLLEPDADYWGMKTREAGEMTIVHDIPKSLMVMFMSQDGQNMAMAFQLDVAEVIEEETAADFEVREIPGKEIMGYDCNGFEVETDEYLVTVYNTFEAEVSLANVFGTNKDLPSNFDPKWVQKDGKFGLTLEMYMKDKTEGGNDVSMRCVKIEESPMTIQKADFESFAMPSDKQ</sequence>
<feature type="chain" id="PRO_5020588314" description="DUF4412 domain-containing protein" evidence="1">
    <location>
        <begin position="23"/>
        <end position="281"/>
    </location>
</feature>
<reference evidence="2 3" key="1">
    <citation type="submission" date="2019-04" db="EMBL/GenBank/DDBJ databases">
        <title>Draft genome sequence of Robertkochia marina CC-AMO-30D.</title>
        <authorList>
            <person name="Hameed A."/>
            <person name="Lin S.-Y."/>
            <person name="Shahina M."/>
            <person name="Lai W.-A."/>
            <person name="Young C.-C."/>
        </authorList>
    </citation>
    <scope>NUCLEOTIDE SEQUENCE [LARGE SCALE GENOMIC DNA]</scope>
    <source>
        <strain evidence="2 3">CC-AMO-30D</strain>
    </source>
</reference>
<gene>
    <name evidence="2" type="ORF">E7Z59_13220</name>
</gene>
<dbReference type="OrthoDB" id="1524221at2"/>
<organism evidence="2 3">
    <name type="scientific">Robertkochia marina</name>
    <dbReference type="NCBI Taxonomy" id="1227945"/>
    <lineage>
        <taxon>Bacteria</taxon>
        <taxon>Pseudomonadati</taxon>
        <taxon>Bacteroidota</taxon>
        <taxon>Flavobacteriia</taxon>
        <taxon>Flavobacteriales</taxon>
        <taxon>Flavobacteriaceae</taxon>
        <taxon>Robertkochia</taxon>
    </lineage>
</organism>
<proteinExistence type="predicted"/>
<evidence type="ECO:0000313" key="3">
    <source>
        <dbReference type="Proteomes" id="UP000305939"/>
    </source>
</evidence>
<evidence type="ECO:0008006" key="4">
    <source>
        <dbReference type="Google" id="ProtNLM"/>
    </source>
</evidence>
<dbReference type="Proteomes" id="UP000305939">
    <property type="component" value="Unassembled WGS sequence"/>
</dbReference>
<dbReference type="AlphaFoldDB" id="A0A4S3M119"/>
<keyword evidence="3" id="KW-1185">Reference proteome</keyword>